<evidence type="ECO:0000313" key="2">
    <source>
        <dbReference type="EMBL" id="GER50304.1"/>
    </source>
</evidence>
<dbReference type="PANTHER" id="PTHR33306:SF7">
    <property type="entry name" value="EXPRESSED PROTEIN"/>
    <property type="match status" value="1"/>
</dbReference>
<keyword evidence="1" id="KW-0812">Transmembrane</keyword>
<keyword evidence="3" id="KW-1185">Reference proteome</keyword>
<sequence>MYYKKTTSSSIFDAFSLNPMPYPVLLLLAVISILLGLQWYVSYESAVEAAEEGLGWLLMAAPLVLLIAVRWLSASDPPCWWLYAPWDRRRRDYYLGAVAGDGGGSPWVVAALIVLLLVLVQFQSTFLEGWFI</sequence>
<evidence type="ECO:0000313" key="3">
    <source>
        <dbReference type="Proteomes" id="UP000325081"/>
    </source>
</evidence>
<reference evidence="3" key="1">
    <citation type="journal article" date="2019" name="Curr. Biol.">
        <title>Genome Sequence of Striga asiatica Provides Insight into the Evolution of Plant Parasitism.</title>
        <authorList>
            <person name="Yoshida S."/>
            <person name="Kim S."/>
            <person name="Wafula E.K."/>
            <person name="Tanskanen J."/>
            <person name="Kim Y.M."/>
            <person name="Honaas L."/>
            <person name="Yang Z."/>
            <person name="Spallek T."/>
            <person name="Conn C.E."/>
            <person name="Ichihashi Y."/>
            <person name="Cheong K."/>
            <person name="Cui S."/>
            <person name="Der J.P."/>
            <person name="Gundlach H."/>
            <person name="Jiao Y."/>
            <person name="Hori C."/>
            <person name="Ishida J.K."/>
            <person name="Kasahara H."/>
            <person name="Kiba T."/>
            <person name="Kim M.S."/>
            <person name="Koo N."/>
            <person name="Laohavisit A."/>
            <person name="Lee Y.H."/>
            <person name="Lumba S."/>
            <person name="McCourt P."/>
            <person name="Mortimer J.C."/>
            <person name="Mutuku J.M."/>
            <person name="Nomura T."/>
            <person name="Sasaki-Sekimoto Y."/>
            <person name="Seto Y."/>
            <person name="Wang Y."/>
            <person name="Wakatake T."/>
            <person name="Sakakibara H."/>
            <person name="Demura T."/>
            <person name="Yamaguchi S."/>
            <person name="Yoneyama K."/>
            <person name="Manabe R.I."/>
            <person name="Nelson D.C."/>
            <person name="Schulman A.H."/>
            <person name="Timko M.P."/>
            <person name="dePamphilis C.W."/>
            <person name="Choi D."/>
            <person name="Shirasu K."/>
        </authorList>
    </citation>
    <scope>NUCLEOTIDE SEQUENCE [LARGE SCALE GENOMIC DNA]</scope>
    <source>
        <strain evidence="3">cv. UVA1</strain>
    </source>
</reference>
<protein>
    <submittedName>
        <fullName evidence="2">Uncharacterized protein</fullName>
    </submittedName>
</protein>
<dbReference type="AlphaFoldDB" id="A0A5A7R1Q4"/>
<keyword evidence="1" id="KW-1133">Transmembrane helix</keyword>
<keyword evidence="1" id="KW-0472">Membrane</keyword>
<feature type="transmembrane region" description="Helical" evidence="1">
    <location>
        <begin position="93"/>
        <end position="120"/>
    </location>
</feature>
<proteinExistence type="predicted"/>
<dbReference type="EMBL" id="BKCP01009181">
    <property type="protein sequence ID" value="GER50304.1"/>
    <property type="molecule type" value="Genomic_DNA"/>
</dbReference>
<organism evidence="2 3">
    <name type="scientific">Striga asiatica</name>
    <name type="common">Asiatic witchweed</name>
    <name type="synonym">Buchnera asiatica</name>
    <dbReference type="NCBI Taxonomy" id="4170"/>
    <lineage>
        <taxon>Eukaryota</taxon>
        <taxon>Viridiplantae</taxon>
        <taxon>Streptophyta</taxon>
        <taxon>Embryophyta</taxon>
        <taxon>Tracheophyta</taxon>
        <taxon>Spermatophyta</taxon>
        <taxon>Magnoliopsida</taxon>
        <taxon>eudicotyledons</taxon>
        <taxon>Gunneridae</taxon>
        <taxon>Pentapetalae</taxon>
        <taxon>asterids</taxon>
        <taxon>lamiids</taxon>
        <taxon>Lamiales</taxon>
        <taxon>Orobanchaceae</taxon>
        <taxon>Buchnereae</taxon>
        <taxon>Striga</taxon>
    </lineage>
</organism>
<accession>A0A5A7R1Q4</accession>
<dbReference type="Proteomes" id="UP000325081">
    <property type="component" value="Unassembled WGS sequence"/>
</dbReference>
<evidence type="ECO:0000256" key="1">
    <source>
        <dbReference type="SAM" id="Phobius"/>
    </source>
</evidence>
<gene>
    <name evidence="2" type="ORF">STAS_27605</name>
</gene>
<dbReference type="OrthoDB" id="1921056at2759"/>
<comment type="caution">
    <text evidence="2">The sequence shown here is derived from an EMBL/GenBank/DDBJ whole genome shotgun (WGS) entry which is preliminary data.</text>
</comment>
<feature type="transmembrane region" description="Helical" evidence="1">
    <location>
        <begin position="53"/>
        <end position="73"/>
    </location>
</feature>
<feature type="transmembrane region" description="Helical" evidence="1">
    <location>
        <begin position="20"/>
        <end position="41"/>
    </location>
</feature>
<dbReference type="PANTHER" id="PTHR33306">
    <property type="entry name" value="EXPRESSED PROTEIN-RELATED-RELATED"/>
    <property type="match status" value="1"/>
</dbReference>
<name>A0A5A7R1Q4_STRAF</name>